<comment type="catalytic activity">
    <reaction evidence="6">
        <text>precorrin-5 + S-adenosyl-L-methionine + H2O = precorrin-6A + acetate + S-adenosyl-L-homocysteine + 2 H(+)</text>
        <dbReference type="Rhea" id="RHEA:18261"/>
        <dbReference type="ChEBI" id="CHEBI:15377"/>
        <dbReference type="ChEBI" id="CHEBI:15378"/>
        <dbReference type="ChEBI" id="CHEBI:30089"/>
        <dbReference type="ChEBI" id="CHEBI:57856"/>
        <dbReference type="ChEBI" id="CHEBI:59789"/>
        <dbReference type="ChEBI" id="CHEBI:77871"/>
        <dbReference type="ChEBI" id="CHEBI:77872"/>
        <dbReference type="EC" id="2.1.1.152"/>
    </reaction>
</comment>
<evidence type="ECO:0000256" key="2">
    <source>
        <dbReference type="ARBA" id="ARBA00022573"/>
    </source>
</evidence>
<dbReference type="PANTHER" id="PTHR43467:SF1">
    <property type="entry name" value="PRECORRIN-6A SYNTHASE [DEACETYLATING]"/>
    <property type="match status" value="1"/>
</dbReference>
<dbReference type="InterPro" id="IPR000878">
    <property type="entry name" value="4pyrrol_Mease"/>
</dbReference>
<dbReference type="EMBL" id="JBHRTB010000010">
    <property type="protein sequence ID" value="MFC3142753.1"/>
    <property type="molecule type" value="Genomic_DNA"/>
</dbReference>
<dbReference type="GO" id="GO:0043819">
    <property type="term" value="F:precorrin-6A synthase (deacetylating) activity"/>
    <property type="evidence" value="ECO:0007669"/>
    <property type="project" value="UniProtKB-EC"/>
</dbReference>
<evidence type="ECO:0000256" key="4">
    <source>
        <dbReference type="ARBA" id="ARBA00022679"/>
    </source>
</evidence>
<keyword evidence="2" id="KW-0169">Cobalamin biosynthesis</keyword>
<comment type="function">
    <text evidence="6">Catalyzes the methylation of C-1 in precorrin-5 and the subsequent extrusion of acetic acid from the resulting intermediate to form cobalt-precorrin-6A.</text>
</comment>
<dbReference type="Gene3D" id="3.40.1010.10">
    <property type="entry name" value="Cobalt-precorrin-4 Transmethylase, Domain 1"/>
    <property type="match status" value="1"/>
</dbReference>
<name>A0ABV7GQ24_9RHOB</name>
<keyword evidence="3 6" id="KW-0489">Methyltransferase</keyword>
<reference evidence="9" key="1">
    <citation type="journal article" date="2019" name="Int. J. Syst. Evol. Microbiol.">
        <title>The Global Catalogue of Microorganisms (GCM) 10K type strain sequencing project: providing services to taxonomists for standard genome sequencing and annotation.</title>
        <authorList>
            <consortium name="The Broad Institute Genomics Platform"/>
            <consortium name="The Broad Institute Genome Sequencing Center for Infectious Disease"/>
            <person name="Wu L."/>
            <person name="Ma J."/>
        </authorList>
    </citation>
    <scope>NUCLEOTIDE SEQUENCE [LARGE SCALE GENOMIC DNA]</scope>
    <source>
        <strain evidence="9">KCTC 52366</strain>
    </source>
</reference>
<evidence type="ECO:0000256" key="1">
    <source>
        <dbReference type="ARBA" id="ARBA00004953"/>
    </source>
</evidence>
<keyword evidence="4 6" id="KW-0808">Transferase</keyword>
<evidence type="ECO:0000256" key="3">
    <source>
        <dbReference type="ARBA" id="ARBA00022603"/>
    </source>
</evidence>
<accession>A0ABV7GQ24</accession>
<dbReference type="PIRSF" id="PIRSF036525">
    <property type="entry name" value="CobF"/>
    <property type="match status" value="1"/>
</dbReference>
<evidence type="ECO:0000313" key="9">
    <source>
        <dbReference type="Proteomes" id="UP001595632"/>
    </source>
</evidence>
<evidence type="ECO:0000256" key="6">
    <source>
        <dbReference type="PIRNR" id="PIRNR036525"/>
    </source>
</evidence>
<dbReference type="NCBIfam" id="TIGR02434">
    <property type="entry name" value="CobF"/>
    <property type="match status" value="1"/>
</dbReference>
<comment type="caution">
    <text evidence="8">The sequence shown here is derived from an EMBL/GenBank/DDBJ whole genome shotgun (WGS) entry which is preliminary data.</text>
</comment>
<dbReference type="GO" id="GO:0032259">
    <property type="term" value="P:methylation"/>
    <property type="evidence" value="ECO:0007669"/>
    <property type="project" value="UniProtKB-KW"/>
</dbReference>
<feature type="domain" description="Tetrapyrrole methylase" evidence="7">
    <location>
        <begin position="10"/>
        <end position="228"/>
    </location>
</feature>
<dbReference type="InterPro" id="IPR012797">
    <property type="entry name" value="CobF"/>
</dbReference>
<dbReference type="InterPro" id="IPR014777">
    <property type="entry name" value="4pyrrole_Mease_sub1"/>
</dbReference>
<evidence type="ECO:0000256" key="5">
    <source>
        <dbReference type="ARBA" id="ARBA00022691"/>
    </source>
</evidence>
<dbReference type="Gene3D" id="3.30.950.10">
    <property type="entry name" value="Methyltransferase, Cobalt-precorrin-4 Transmethylase, Domain 2"/>
    <property type="match status" value="1"/>
</dbReference>
<sequence>METQPVKRRISVIGIGAGNPEYMTVQAINALNRAQVVFLPNKGADKAGLLHLRHEICDRYMDGEACRFVEFDIPERSKAGAYKTDVKEWRAKVRQIYERLLRDELAEDDVGAFLVWGDPSLYDGTLGILDRIHATGAFDLNVDVIPGISSVSALAARHKVALNRIGESLTIMTGRQLAAGFPDTGGNVVVMLDTQKGLQEIDGDIHIRWGAYVGSPDEILVEGKLRDVRDEIERLREVSRETHGWVMDTYVLSPDGGSTGD</sequence>
<proteinExistence type="predicted"/>
<gene>
    <name evidence="8" type="primary">cobF</name>
    <name evidence="8" type="ORF">ACFOGP_08535</name>
</gene>
<evidence type="ECO:0000259" key="7">
    <source>
        <dbReference type="Pfam" id="PF00590"/>
    </source>
</evidence>
<dbReference type="CDD" id="cd11643">
    <property type="entry name" value="Precorrin-6A-synthase"/>
    <property type="match status" value="1"/>
</dbReference>
<dbReference type="RefSeq" id="WP_275633538.1">
    <property type="nucleotide sequence ID" value="NZ_JARGYD010000005.1"/>
</dbReference>
<dbReference type="PANTHER" id="PTHR43467">
    <property type="entry name" value="COBALT-PRECORRIN-2 C(20)-METHYLTRANSFERASE"/>
    <property type="match status" value="1"/>
</dbReference>
<dbReference type="EC" id="2.1.1.152" evidence="6"/>
<comment type="pathway">
    <text evidence="1">Cofactor biosynthesis; adenosylcobalamin biosynthesis.</text>
</comment>
<organism evidence="8 9">
    <name type="scientific">Psychromarinibacter halotolerans</name>
    <dbReference type="NCBI Taxonomy" id="1775175"/>
    <lineage>
        <taxon>Bacteria</taxon>
        <taxon>Pseudomonadati</taxon>
        <taxon>Pseudomonadota</taxon>
        <taxon>Alphaproteobacteria</taxon>
        <taxon>Rhodobacterales</taxon>
        <taxon>Paracoccaceae</taxon>
        <taxon>Psychromarinibacter</taxon>
    </lineage>
</organism>
<protein>
    <recommendedName>
        <fullName evidence="6">Precorrin-6A synthase [deacetylating]</fullName>
        <ecNumber evidence="6">2.1.1.152</ecNumber>
    </recommendedName>
</protein>
<dbReference type="InterPro" id="IPR014776">
    <property type="entry name" value="4pyrrole_Mease_sub2"/>
</dbReference>
<dbReference type="InterPro" id="IPR035996">
    <property type="entry name" value="4pyrrol_Methylase_sf"/>
</dbReference>
<keyword evidence="9" id="KW-1185">Reference proteome</keyword>
<dbReference type="Proteomes" id="UP001595632">
    <property type="component" value="Unassembled WGS sequence"/>
</dbReference>
<dbReference type="SUPFAM" id="SSF53790">
    <property type="entry name" value="Tetrapyrrole methylase"/>
    <property type="match status" value="1"/>
</dbReference>
<dbReference type="Pfam" id="PF00590">
    <property type="entry name" value="TP_methylase"/>
    <property type="match status" value="1"/>
</dbReference>
<keyword evidence="5 6" id="KW-0949">S-adenosyl-L-methionine</keyword>
<evidence type="ECO:0000313" key="8">
    <source>
        <dbReference type="EMBL" id="MFC3142753.1"/>
    </source>
</evidence>